<dbReference type="Proteomes" id="UP000028926">
    <property type="component" value="Chromosome"/>
</dbReference>
<proteinExistence type="predicted"/>
<sequence>MLQPYKNKTIASTRKISSGMIALLTNILFLLSSAQSMEYVVAPVIGATMKPYVNQALEAVQAWVETYPKTFENEFNEAVCGIDRGKLRQIITTSLSEFDKQVERCKKIKGGKGPVNYNIAVFANLGQGALTHLQKYELVLIMLDFIDHSKTLLDAKWKEAGKDLTETYDPRFLGETHAEQFSMSQQETTIKAQKIIHSWKMNLLAALHEKYFYKCEGGWLDRGARSYVRHHKRGNDWGIKATLLGTVSVPKRSDILNPFSLDDGSLEATLVRECNAVYDPTVKLIRAGLETQIGPDKLDYVARLKDLFKVLFPNEIPQSTDGLKKPQFLLDYIEFLRQQQAEKQKTEANE</sequence>
<gene>
    <name evidence="1" type="ORF">ID47_00270</name>
</gene>
<reference evidence="1 2" key="1">
    <citation type="submission" date="2014-07" db="EMBL/GenBank/DDBJ databases">
        <title>Comparative genomic insights into amoeba endosymbionts belonging to the families of Holosporaceae and Candidatus Midichloriaceae within Rickettsiales.</title>
        <authorList>
            <person name="Wang Z."/>
            <person name="Wu M."/>
        </authorList>
    </citation>
    <scope>NUCLEOTIDE SEQUENCE [LARGE SCALE GENOMIC DNA]</scope>
    <source>
        <strain evidence="1">PRA3</strain>
    </source>
</reference>
<dbReference type="eggNOG" id="ENOG5031319">
    <property type="taxonomic scope" value="Bacteria"/>
</dbReference>
<dbReference type="KEGG" id="paca:ID47_00270"/>
<dbReference type="HOGENOM" id="CLU_791516_0_0_5"/>
<dbReference type="OrthoDB" id="9832484at2"/>
<name>A0A077AV66_9PROT</name>
<dbReference type="EMBL" id="CP008941">
    <property type="protein sequence ID" value="AIK95528.1"/>
    <property type="molecule type" value="Genomic_DNA"/>
</dbReference>
<dbReference type="AlphaFoldDB" id="A0A077AV66"/>
<organism evidence="1 2">
    <name type="scientific">Candidatus Odyssella acanthamoebae</name>
    <dbReference type="NCBI Taxonomy" id="91604"/>
    <lineage>
        <taxon>Bacteria</taxon>
        <taxon>Pseudomonadati</taxon>
        <taxon>Pseudomonadota</taxon>
        <taxon>Alphaproteobacteria</taxon>
        <taxon>Holosporales</taxon>
        <taxon>Candidatus Paracaedibacteraceae</taxon>
        <taxon>Candidatus Odyssella</taxon>
    </lineage>
</organism>
<evidence type="ECO:0000313" key="2">
    <source>
        <dbReference type="Proteomes" id="UP000028926"/>
    </source>
</evidence>
<protein>
    <submittedName>
        <fullName evidence="1">Uncharacterized protein</fullName>
    </submittedName>
</protein>
<evidence type="ECO:0000313" key="1">
    <source>
        <dbReference type="EMBL" id="AIK95528.1"/>
    </source>
</evidence>
<keyword evidence="2" id="KW-1185">Reference proteome</keyword>
<dbReference type="RefSeq" id="WP_038462680.1">
    <property type="nucleotide sequence ID" value="NZ_CP008941.1"/>
</dbReference>
<accession>A0A077AV66</accession>
<dbReference type="STRING" id="91604.ID47_00270"/>